<reference evidence="1 2" key="1">
    <citation type="submission" date="2024-07" db="EMBL/GenBank/DDBJ databases">
        <title>Section-level genome sequencing and comparative genomics of Aspergillus sections Usti and Cavernicolus.</title>
        <authorList>
            <consortium name="Lawrence Berkeley National Laboratory"/>
            <person name="Nybo J.L."/>
            <person name="Vesth T.C."/>
            <person name="Theobald S."/>
            <person name="Frisvad J.C."/>
            <person name="Larsen T.O."/>
            <person name="Kjaerboelling I."/>
            <person name="Rothschild-Mancinelli K."/>
            <person name="Lyhne E.K."/>
            <person name="Kogle M.E."/>
            <person name="Barry K."/>
            <person name="Clum A."/>
            <person name="Na H."/>
            <person name="Ledsgaard L."/>
            <person name="Lin J."/>
            <person name="Lipzen A."/>
            <person name="Kuo A."/>
            <person name="Riley R."/>
            <person name="Mondo S."/>
            <person name="LaButti K."/>
            <person name="Haridas S."/>
            <person name="Pangalinan J."/>
            <person name="Salamov A.A."/>
            <person name="Simmons B.A."/>
            <person name="Magnuson J.K."/>
            <person name="Chen J."/>
            <person name="Drula E."/>
            <person name="Henrissat B."/>
            <person name="Wiebenga A."/>
            <person name="Lubbers R.J."/>
            <person name="Gomes A.C."/>
            <person name="Makela M.R."/>
            <person name="Stajich J."/>
            <person name="Grigoriev I.V."/>
            <person name="Mortensen U.H."/>
            <person name="De vries R.P."/>
            <person name="Baker S.E."/>
            <person name="Andersen M.R."/>
        </authorList>
    </citation>
    <scope>NUCLEOTIDE SEQUENCE [LARGE SCALE GENOMIC DNA]</scope>
    <source>
        <strain evidence="1 2">CBS 600.67</strain>
    </source>
</reference>
<sequence>MLRPELAAHIRHLTLTTPFKPIRPPKTKGLYRSNRKIIQQALTRAGLANVGDPETELRQADHRALIGLILAHAPRLVTLQLHVAKDDPYLDAILVHAVDRGQKKSDTPQAVAFQVLRTLYLASADAPPINLRARYRMRQISYACMKKDRPFIRLPRLRELQIINAQLEDDLAMIQPEENSLTELTITFKSPVQNIQPVLRYTTKLTQLSLAVNVPGSQIDLVMHEDLWKAILPFRDQLQYLDLHEPRRTMYSQGHPNSRLTPQSGAVADGRHVSFCCPLHQFTKLRQLCISPQLLLGHQCPHPSPTKFVSHLPPALESFALYCGHNYIERLSEEVLAIPQKKPRMPLNSILIDTQTWWSRDLPCESITGACRRNRIMLNTAGGDFLFYGGDRTHFADKTYDVIKSGEVHAADLAWKKARDIMPKGLTVQTHSGTLDENWV</sequence>
<name>A0ABR4HWR6_9EURO</name>
<dbReference type="Proteomes" id="UP001610335">
    <property type="component" value="Unassembled WGS sequence"/>
</dbReference>
<organism evidence="1 2">
    <name type="scientific">Aspergillus cavernicola</name>
    <dbReference type="NCBI Taxonomy" id="176166"/>
    <lineage>
        <taxon>Eukaryota</taxon>
        <taxon>Fungi</taxon>
        <taxon>Dikarya</taxon>
        <taxon>Ascomycota</taxon>
        <taxon>Pezizomycotina</taxon>
        <taxon>Eurotiomycetes</taxon>
        <taxon>Eurotiomycetidae</taxon>
        <taxon>Eurotiales</taxon>
        <taxon>Aspergillaceae</taxon>
        <taxon>Aspergillus</taxon>
        <taxon>Aspergillus subgen. Nidulantes</taxon>
    </lineage>
</organism>
<evidence type="ECO:0000313" key="1">
    <source>
        <dbReference type="EMBL" id="KAL2819088.1"/>
    </source>
</evidence>
<evidence type="ECO:0000313" key="2">
    <source>
        <dbReference type="Proteomes" id="UP001610335"/>
    </source>
</evidence>
<accession>A0ABR4HWR6</accession>
<gene>
    <name evidence="1" type="ORF">BDW59DRAFT_151685</name>
</gene>
<keyword evidence="2" id="KW-1185">Reference proteome</keyword>
<dbReference type="EMBL" id="JBFXLS010000079">
    <property type="protein sequence ID" value="KAL2819088.1"/>
    <property type="molecule type" value="Genomic_DNA"/>
</dbReference>
<proteinExistence type="predicted"/>
<protein>
    <submittedName>
        <fullName evidence="1">Uncharacterized protein</fullName>
    </submittedName>
</protein>
<comment type="caution">
    <text evidence="1">The sequence shown here is derived from an EMBL/GenBank/DDBJ whole genome shotgun (WGS) entry which is preliminary data.</text>
</comment>